<keyword evidence="3" id="KW-1185">Reference proteome</keyword>
<dbReference type="EMBL" id="CP080590">
    <property type="protein sequence ID" value="QYO75621.1"/>
    <property type="molecule type" value="Genomic_DNA"/>
</dbReference>
<evidence type="ECO:0000313" key="2">
    <source>
        <dbReference type="EMBL" id="QYO75621.1"/>
    </source>
</evidence>
<organism evidence="2 3">
    <name type="scientific">Devosia salina</name>
    <dbReference type="NCBI Taxonomy" id="2860336"/>
    <lineage>
        <taxon>Bacteria</taxon>
        <taxon>Pseudomonadati</taxon>
        <taxon>Pseudomonadota</taxon>
        <taxon>Alphaproteobacteria</taxon>
        <taxon>Hyphomicrobiales</taxon>
        <taxon>Devosiaceae</taxon>
        <taxon>Devosia</taxon>
    </lineage>
</organism>
<evidence type="ECO:0000256" key="1">
    <source>
        <dbReference type="SAM" id="MobiDB-lite"/>
    </source>
</evidence>
<sequence>MEHALQARPGYRKLNHPDLTQPRPRLDPSKPRVGAGIVLADVSDEQIVALLDAGLSRSELAAHYGVGDHVIRYRDKILRESGLMPAKARPSGRFFIDDIVDGHGDRIFYQIAAHRRAAWDALVAMESQERPRLPSWAVELVDFSLLEFSKPLSFGAYLTGAHAE</sequence>
<dbReference type="RefSeq" id="WP_220304119.1">
    <property type="nucleotide sequence ID" value="NZ_CP080590.1"/>
</dbReference>
<dbReference type="Proteomes" id="UP000825799">
    <property type="component" value="Chromosome"/>
</dbReference>
<gene>
    <name evidence="2" type="ORF">K1X15_13375</name>
</gene>
<name>A0ABX8WF69_9HYPH</name>
<proteinExistence type="predicted"/>
<evidence type="ECO:0000313" key="3">
    <source>
        <dbReference type="Proteomes" id="UP000825799"/>
    </source>
</evidence>
<accession>A0ABX8WF69</accession>
<feature type="region of interest" description="Disordered" evidence="1">
    <location>
        <begin position="1"/>
        <end position="32"/>
    </location>
</feature>
<protein>
    <submittedName>
        <fullName evidence="2">Uncharacterized protein</fullName>
    </submittedName>
</protein>
<reference evidence="2 3" key="1">
    <citation type="submission" date="2021-08" db="EMBL/GenBank/DDBJ databases">
        <title>Devosia salina sp. nov., isolated from the South China Sea sediment.</title>
        <authorList>
            <person name="Zhou Z."/>
        </authorList>
    </citation>
    <scope>NUCLEOTIDE SEQUENCE [LARGE SCALE GENOMIC DNA]</scope>
    <source>
        <strain evidence="2 3">SCS-3</strain>
    </source>
</reference>